<organism evidence="5">
    <name type="scientific">Hydatigena taeniaeformis</name>
    <name type="common">Feline tapeworm</name>
    <name type="synonym">Taenia taeniaeformis</name>
    <dbReference type="NCBI Taxonomy" id="6205"/>
    <lineage>
        <taxon>Eukaryota</taxon>
        <taxon>Metazoa</taxon>
        <taxon>Spiralia</taxon>
        <taxon>Lophotrochozoa</taxon>
        <taxon>Platyhelminthes</taxon>
        <taxon>Cestoda</taxon>
        <taxon>Eucestoda</taxon>
        <taxon>Cyclophyllidea</taxon>
        <taxon>Taeniidae</taxon>
        <taxon>Hydatigera</taxon>
    </lineage>
</organism>
<proteinExistence type="predicted"/>
<keyword evidence="2" id="KW-1133">Transmembrane helix</keyword>
<reference evidence="3 4" key="2">
    <citation type="submission" date="2018-11" db="EMBL/GenBank/DDBJ databases">
        <authorList>
            <consortium name="Pathogen Informatics"/>
        </authorList>
    </citation>
    <scope>NUCLEOTIDE SEQUENCE [LARGE SCALE GENOMIC DNA]</scope>
</reference>
<dbReference type="WBParaSite" id="TTAC_0000183501-mRNA-1">
    <property type="protein sequence ID" value="TTAC_0000183501-mRNA-1"/>
    <property type="gene ID" value="TTAC_0000183501"/>
</dbReference>
<keyword evidence="2" id="KW-0472">Membrane</keyword>
<evidence type="ECO:0000256" key="2">
    <source>
        <dbReference type="SAM" id="Phobius"/>
    </source>
</evidence>
<feature type="compositionally biased region" description="Acidic residues" evidence="1">
    <location>
        <begin position="441"/>
        <end position="451"/>
    </location>
</feature>
<dbReference type="OrthoDB" id="2016540at2759"/>
<feature type="region of interest" description="Disordered" evidence="1">
    <location>
        <begin position="415"/>
        <end position="454"/>
    </location>
</feature>
<feature type="transmembrane region" description="Helical" evidence="2">
    <location>
        <begin position="97"/>
        <end position="120"/>
    </location>
</feature>
<accession>A0A0R3WM47</accession>
<evidence type="ECO:0000313" key="3">
    <source>
        <dbReference type="EMBL" id="VDM18562.1"/>
    </source>
</evidence>
<name>A0A0R3WM47_HYDTA</name>
<protein>
    <submittedName>
        <fullName evidence="5">Vacuole membrane protein 1</fullName>
    </submittedName>
</protein>
<keyword evidence="2" id="KW-0812">Transmembrane</keyword>
<evidence type="ECO:0000313" key="4">
    <source>
        <dbReference type="Proteomes" id="UP000274429"/>
    </source>
</evidence>
<gene>
    <name evidence="3" type="ORF">TTAC_LOCUS1822</name>
</gene>
<evidence type="ECO:0000313" key="5">
    <source>
        <dbReference type="WBParaSite" id="TTAC_0000183501-mRNA-1"/>
    </source>
</evidence>
<sequence length="465" mass="52615">MNNVERPSSIRSKKQLLAEHTERRSLKLWRTPLKTAYYFLLECFYQCASLIRNILRHKFATCLSILTFVVFLSVRSIGGPLQESFIHAEKRAIWYGWWILLGFLSSCGFGSGLHTFVLYLGPFIAQVTLSAYVCHSLDFPEPPYPDELICPTLNGTHKDVSFLKIVHKTELESVLWGLGTAIGELPPYFMARGSRLSGSINADEIELSLNNTSSSSEVETDSILPQTSEKRLSSFQRVEVFLQRLVTRAGFIGILLCASVPNPFFDLAGMTCGHFLVPFSTFFGATCIGKAFIKAHIQQFAVIAVSSEDHINLLVKYIGKLPLLGKRLQRPFMEYLEHQKEKLLQKGAPPREGWIQFAITLIVTAAMIAFILSIINAMAQSYHRRMCKQQTSHEKTKLVSKNSFFWTKKNGERQKPKDFEQRHLRSVSSLRRRIDSGGGGGEEEEEEEEGDLPFVEALLGRPLRE</sequence>
<dbReference type="Proteomes" id="UP000274429">
    <property type="component" value="Unassembled WGS sequence"/>
</dbReference>
<dbReference type="STRING" id="6205.A0A0R3WM47"/>
<feature type="transmembrane region" description="Helical" evidence="2">
    <location>
        <begin position="245"/>
        <end position="265"/>
    </location>
</feature>
<keyword evidence="4" id="KW-1185">Reference proteome</keyword>
<feature type="transmembrane region" description="Helical" evidence="2">
    <location>
        <begin position="59"/>
        <end position="77"/>
    </location>
</feature>
<evidence type="ECO:0000256" key="1">
    <source>
        <dbReference type="SAM" id="MobiDB-lite"/>
    </source>
</evidence>
<dbReference type="AlphaFoldDB" id="A0A0R3WM47"/>
<feature type="transmembrane region" description="Helical" evidence="2">
    <location>
        <begin position="354"/>
        <end position="379"/>
    </location>
</feature>
<dbReference type="EMBL" id="UYWX01000535">
    <property type="protein sequence ID" value="VDM18562.1"/>
    <property type="molecule type" value="Genomic_DNA"/>
</dbReference>
<reference evidence="5" key="1">
    <citation type="submission" date="2017-02" db="UniProtKB">
        <authorList>
            <consortium name="WormBaseParasite"/>
        </authorList>
    </citation>
    <scope>IDENTIFICATION</scope>
</reference>